<dbReference type="InterPro" id="IPR049829">
    <property type="entry name" value="MptA/B-like"/>
</dbReference>
<sequence>MTETGVRPTSTRDRRVRYVGLLGAVALTISAYTGGALPDATTNRVWHSEGGPLTVLLWLLGTTAMVGAWWALRGGAPSTGWAARTAALWTVPLLFSAPLGSRDVYSYACQGWVYADGGDPYATGVAEAGCPWLDAVAPVWRDTAAPYGPFFVLLAALAVVLGGGLAGTLVLLRILALAGLLLAALCLPGLARAAGVPPARATGLLLACPLVGVHLVSGAHNDAVMLGLLLLGLLLLVRRPDRSVGPLPGAAGSSVVGAGPGAAGLPVVGVLLVAGVLLGLAVSVKATAVVVLPFAALAAVRGRYTVSALLRDGGTLAAGVLGALLVSSLVSGLGLGWIGGLGSSGDSVQWTSPPTAVGMIVDYLGGPVGLPPVGVPVARVVALVLLAVLLVLLWWHTWSALRRSGDTALSGLPGAGALGVGSSSVGLPAEAGAGAIGVGEGRHRVVLLGAGLALAFTVVLAPVFHPWYATWPLAVLAVAATRTTWFVVPSALASFLALPDGTNLARLVKAPGAVAMTLLVVVLAVRFLPRLRRARQSR</sequence>
<evidence type="ECO:0000313" key="10">
    <source>
        <dbReference type="Proteomes" id="UP000262621"/>
    </source>
</evidence>
<dbReference type="Proteomes" id="UP000262621">
    <property type="component" value="Unassembled WGS sequence"/>
</dbReference>
<dbReference type="OrthoDB" id="5242303at2"/>
<comment type="subcellular location">
    <subcellularLocation>
        <location evidence="1">Membrane</location>
        <topology evidence="1">Multi-pass membrane protein</topology>
    </subcellularLocation>
</comment>
<organism evidence="9 10">
    <name type="scientific">Micromonospora craniellae</name>
    <dbReference type="NCBI Taxonomy" id="2294034"/>
    <lineage>
        <taxon>Bacteria</taxon>
        <taxon>Bacillati</taxon>
        <taxon>Actinomycetota</taxon>
        <taxon>Actinomycetes</taxon>
        <taxon>Micromonosporales</taxon>
        <taxon>Micromonosporaceae</taxon>
        <taxon>Micromonospora</taxon>
    </lineage>
</organism>
<feature type="transmembrane region" description="Helical" evidence="8">
    <location>
        <begin position="510"/>
        <end position="528"/>
    </location>
</feature>
<feature type="transmembrane region" description="Helical" evidence="8">
    <location>
        <begin position="377"/>
        <end position="395"/>
    </location>
</feature>
<feature type="transmembrane region" description="Helical" evidence="8">
    <location>
        <begin position="81"/>
        <end position="99"/>
    </location>
</feature>
<feature type="transmembrane region" description="Helical" evidence="8">
    <location>
        <begin position="471"/>
        <end position="498"/>
    </location>
</feature>
<evidence type="ECO:0000256" key="7">
    <source>
        <dbReference type="ARBA" id="ARBA00043987"/>
    </source>
</evidence>
<evidence type="ECO:0000256" key="8">
    <source>
        <dbReference type="SAM" id="Phobius"/>
    </source>
</evidence>
<feature type="transmembrane region" description="Helical" evidence="8">
    <location>
        <begin position="174"/>
        <end position="195"/>
    </location>
</feature>
<feature type="transmembrane region" description="Helical" evidence="8">
    <location>
        <begin position="407"/>
        <end position="425"/>
    </location>
</feature>
<evidence type="ECO:0000256" key="6">
    <source>
        <dbReference type="ARBA" id="ARBA00023136"/>
    </source>
</evidence>
<comment type="similarity">
    <text evidence="7">Belongs to the MptA/B family.</text>
</comment>
<gene>
    <name evidence="9" type="ORF">D0Q02_13730</name>
</gene>
<feature type="transmembrane region" description="Helical" evidence="8">
    <location>
        <begin position="215"/>
        <end position="237"/>
    </location>
</feature>
<keyword evidence="10" id="KW-1185">Reference proteome</keyword>
<dbReference type="EMBL" id="QVFU01000012">
    <property type="protein sequence ID" value="RFS45928.1"/>
    <property type="molecule type" value="Genomic_DNA"/>
</dbReference>
<evidence type="ECO:0000256" key="2">
    <source>
        <dbReference type="ARBA" id="ARBA00022676"/>
    </source>
</evidence>
<dbReference type="GO" id="GO:0016020">
    <property type="term" value="C:membrane"/>
    <property type="evidence" value="ECO:0007669"/>
    <property type="project" value="UniProtKB-SubCell"/>
</dbReference>
<feature type="transmembrane region" description="Helical" evidence="8">
    <location>
        <begin position="16"/>
        <end position="35"/>
    </location>
</feature>
<name>A0A372FYZ8_9ACTN</name>
<dbReference type="NCBIfam" id="NF038066">
    <property type="entry name" value="MptB"/>
    <property type="match status" value="1"/>
</dbReference>
<keyword evidence="2" id="KW-0328">Glycosyltransferase</keyword>
<evidence type="ECO:0000256" key="3">
    <source>
        <dbReference type="ARBA" id="ARBA00022679"/>
    </source>
</evidence>
<feature type="transmembrane region" description="Helical" evidence="8">
    <location>
        <begin position="316"/>
        <end position="338"/>
    </location>
</feature>
<protein>
    <submittedName>
        <fullName evidence="9">DUF2029 domain-containing protein</fullName>
    </submittedName>
</protein>
<evidence type="ECO:0000256" key="1">
    <source>
        <dbReference type="ARBA" id="ARBA00004141"/>
    </source>
</evidence>
<proteinExistence type="inferred from homology"/>
<reference evidence="9 10" key="1">
    <citation type="submission" date="2018-08" db="EMBL/GenBank/DDBJ databases">
        <title>Verrucosispora craniellae sp. nov., isolated from a marine sponge in the South China Sea.</title>
        <authorList>
            <person name="Li L."/>
            <person name="Lin H.W."/>
        </authorList>
    </citation>
    <scope>NUCLEOTIDE SEQUENCE [LARGE SCALE GENOMIC DNA]</scope>
    <source>
        <strain evidence="9 10">LHW63014</strain>
    </source>
</reference>
<feature type="transmembrane region" description="Helical" evidence="8">
    <location>
        <begin position="258"/>
        <end position="280"/>
    </location>
</feature>
<comment type="caution">
    <text evidence="9">The sequence shown here is derived from an EMBL/GenBank/DDBJ whole genome shotgun (WGS) entry which is preliminary data.</text>
</comment>
<evidence type="ECO:0000313" key="9">
    <source>
        <dbReference type="EMBL" id="RFS45928.1"/>
    </source>
</evidence>
<feature type="transmembrane region" description="Helical" evidence="8">
    <location>
        <begin position="55"/>
        <end position="72"/>
    </location>
</feature>
<evidence type="ECO:0000256" key="5">
    <source>
        <dbReference type="ARBA" id="ARBA00022989"/>
    </source>
</evidence>
<keyword evidence="5 8" id="KW-1133">Transmembrane helix</keyword>
<dbReference type="RefSeq" id="WP_117228364.1">
    <property type="nucleotide sequence ID" value="NZ_CP061725.1"/>
</dbReference>
<dbReference type="AlphaFoldDB" id="A0A372FYZ8"/>
<dbReference type="GO" id="GO:0016757">
    <property type="term" value="F:glycosyltransferase activity"/>
    <property type="evidence" value="ECO:0007669"/>
    <property type="project" value="UniProtKB-KW"/>
</dbReference>
<keyword evidence="3" id="KW-0808">Transferase</keyword>
<feature type="transmembrane region" description="Helical" evidence="8">
    <location>
        <begin position="147"/>
        <end position="167"/>
    </location>
</feature>
<accession>A0A372FYZ8</accession>
<keyword evidence="4 8" id="KW-0812">Transmembrane</keyword>
<evidence type="ECO:0000256" key="4">
    <source>
        <dbReference type="ARBA" id="ARBA00022692"/>
    </source>
</evidence>
<feature type="transmembrane region" description="Helical" evidence="8">
    <location>
        <begin position="445"/>
        <end position="464"/>
    </location>
</feature>
<dbReference type="Pfam" id="PF26314">
    <property type="entry name" value="MptA_B_family"/>
    <property type="match status" value="1"/>
</dbReference>
<feature type="transmembrane region" description="Helical" evidence="8">
    <location>
        <begin position="286"/>
        <end position="304"/>
    </location>
</feature>
<keyword evidence="6 8" id="KW-0472">Membrane</keyword>